<feature type="compositionally biased region" description="Basic residues" evidence="1">
    <location>
        <begin position="1"/>
        <end position="27"/>
    </location>
</feature>
<gene>
    <name evidence="2" type="ORF">JTE90_017635</name>
</gene>
<feature type="region of interest" description="Disordered" evidence="1">
    <location>
        <begin position="222"/>
        <end position="241"/>
    </location>
</feature>
<dbReference type="AlphaFoldDB" id="A0AAV6U8P8"/>
<dbReference type="Proteomes" id="UP000827092">
    <property type="component" value="Unassembled WGS sequence"/>
</dbReference>
<comment type="caution">
    <text evidence="2">The sequence shown here is derived from an EMBL/GenBank/DDBJ whole genome shotgun (WGS) entry which is preliminary data.</text>
</comment>
<organism evidence="2 3">
    <name type="scientific">Oedothorax gibbosus</name>
    <dbReference type="NCBI Taxonomy" id="931172"/>
    <lineage>
        <taxon>Eukaryota</taxon>
        <taxon>Metazoa</taxon>
        <taxon>Ecdysozoa</taxon>
        <taxon>Arthropoda</taxon>
        <taxon>Chelicerata</taxon>
        <taxon>Arachnida</taxon>
        <taxon>Araneae</taxon>
        <taxon>Araneomorphae</taxon>
        <taxon>Entelegynae</taxon>
        <taxon>Araneoidea</taxon>
        <taxon>Linyphiidae</taxon>
        <taxon>Erigoninae</taxon>
        <taxon>Oedothorax</taxon>
    </lineage>
</organism>
<name>A0AAV6U8P8_9ARAC</name>
<evidence type="ECO:0000256" key="1">
    <source>
        <dbReference type="SAM" id="MobiDB-lite"/>
    </source>
</evidence>
<accession>A0AAV6U8P8</accession>
<reference evidence="2 3" key="1">
    <citation type="journal article" date="2022" name="Nat. Ecol. Evol.">
        <title>A masculinizing supergene underlies an exaggerated male reproductive morph in a spider.</title>
        <authorList>
            <person name="Hendrickx F."/>
            <person name="De Corte Z."/>
            <person name="Sonet G."/>
            <person name="Van Belleghem S.M."/>
            <person name="Kostlbacher S."/>
            <person name="Vangestel C."/>
        </authorList>
    </citation>
    <scope>NUCLEOTIDE SEQUENCE [LARGE SCALE GENOMIC DNA]</scope>
    <source>
        <strain evidence="2">W744_W776</strain>
    </source>
</reference>
<protein>
    <submittedName>
        <fullName evidence="2">Uncharacterized protein</fullName>
    </submittedName>
</protein>
<dbReference type="EMBL" id="JAFNEN010000573">
    <property type="protein sequence ID" value="KAG8180233.1"/>
    <property type="molecule type" value="Genomic_DNA"/>
</dbReference>
<evidence type="ECO:0000313" key="2">
    <source>
        <dbReference type="EMBL" id="KAG8180233.1"/>
    </source>
</evidence>
<keyword evidence="3" id="KW-1185">Reference proteome</keyword>
<sequence>MARVKKGVRNRNRPKKRGKASKARRARDRQTRDFEHCKRLRLNAPRLKNKGHNLRQWRERMASMKQNHSEPVSQDISLRMESMEQNQEEPVSENISEDLHNNCIQEDEDYWKQEEAGPSNVKPPYVLKESKMLVNVAFFVKSLQGLNNHGGGGCNFSNMYITGETIIDCNVGIELSCTMCLTTAFVWTDDPGPEFLEQHPPKPFTPAPKKTPVVAEKVPPKQARVYKRKTPPPPRPPRVPRLKSIRQNFIDYYTSNSIDYQFTNDVPFIKQEIGVPEDVANPFLNQSLLSSTQPATVQLLFGRENANDMPLSSDENVSFTPGATFCNNQTSSAIGLNTGHSVITSANETIVPDVTSTEVLPVDLNLVKTEVQEESQSMEVDNLPSVRILPMSVTSINHSETALASESFTETSKDSTLVTTTSVLLQQKAVFH</sequence>
<feature type="region of interest" description="Disordered" evidence="1">
    <location>
        <begin position="1"/>
        <end position="35"/>
    </location>
</feature>
<proteinExistence type="predicted"/>
<evidence type="ECO:0000313" key="3">
    <source>
        <dbReference type="Proteomes" id="UP000827092"/>
    </source>
</evidence>